<evidence type="ECO:0000313" key="6">
    <source>
        <dbReference type="Proteomes" id="UP001321748"/>
    </source>
</evidence>
<dbReference type="InterPro" id="IPR010998">
    <property type="entry name" value="Integrase_recombinase_N"/>
</dbReference>
<name>A0ABN6SG75_9BIFI</name>
<dbReference type="PANTHER" id="PTHR30349:SF64">
    <property type="entry name" value="PROPHAGE INTEGRASE INTD-RELATED"/>
    <property type="match status" value="1"/>
</dbReference>
<evidence type="ECO:0000259" key="4">
    <source>
        <dbReference type="PROSITE" id="PS51898"/>
    </source>
</evidence>
<keyword evidence="6" id="KW-1185">Reference proteome</keyword>
<dbReference type="Pfam" id="PF00589">
    <property type="entry name" value="Phage_integrase"/>
    <property type="match status" value="1"/>
</dbReference>
<keyword evidence="2" id="KW-0238">DNA-binding</keyword>
<reference evidence="5 6" key="1">
    <citation type="journal article" date="2023" name="Microbiol. Spectr.">
        <title>Symbiosis of Carpenter Bees with Uncharacterized Lactic Acid Bacteria Showing NAD Auxotrophy.</title>
        <authorList>
            <person name="Kawasaki S."/>
            <person name="Ozawa K."/>
            <person name="Mori T."/>
            <person name="Yamamoto A."/>
            <person name="Ito M."/>
            <person name="Ohkuma M."/>
            <person name="Sakamoto M."/>
            <person name="Matsutani M."/>
        </authorList>
    </citation>
    <scope>NUCLEOTIDE SEQUENCE [LARGE SCALE GENOMIC DNA]</scope>
    <source>
        <strain evidence="5 6">KimH</strain>
    </source>
</reference>
<keyword evidence="3" id="KW-0233">DNA recombination</keyword>
<dbReference type="Gene3D" id="1.10.150.130">
    <property type="match status" value="1"/>
</dbReference>
<dbReference type="Gene3D" id="1.10.443.10">
    <property type="entry name" value="Intergrase catalytic core"/>
    <property type="match status" value="1"/>
</dbReference>
<evidence type="ECO:0000256" key="1">
    <source>
        <dbReference type="ARBA" id="ARBA00008857"/>
    </source>
</evidence>
<dbReference type="PROSITE" id="PS51898">
    <property type="entry name" value="TYR_RECOMBINASE"/>
    <property type="match status" value="1"/>
</dbReference>
<evidence type="ECO:0000313" key="5">
    <source>
        <dbReference type="EMBL" id="BDR55020.1"/>
    </source>
</evidence>
<dbReference type="PANTHER" id="PTHR30349">
    <property type="entry name" value="PHAGE INTEGRASE-RELATED"/>
    <property type="match status" value="1"/>
</dbReference>
<dbReference type="InterPro" id="IPR002104">
    <property type="entry name" value="Integrase_catalytic"/>
</dbReference>
<dbReference type="InterPro" id="IPR050090">
    <property type="entry name" value="Tyrosine_recombinase_XerCD"/>
</dbReference>
<dbReference type="InterPro" id="IPR011010">
    <property type="entry name" value="DNA_brk_join_enz"/>
</dbReference>
<gene>
    <name evidence="5" type="ORF">KIMH_11310</name>
</gene>
<organism evidence="5 6">
    <name type="scientific">Bombiscardovia apis</name>
    <dbReference type="NCBI Taxonomy" id="2932182"/>
    <lineage>
        <taxon>Bacteria</taxon>
        <taxon>Bacillati</taxon>
        <taxon>Actinomycetota</taxon>
        <taxon>Actinomycetes</taxon>
        <taxon>Bifidobacteriales</taxon>
        <taxon>Bifidobacteriaceae</taxon>
        <taxon>Bombiscardovia</taxon>
    </lineage>
</organism>
<dbReference type="CDD" id="cd01189">
    <property type="entry name" value="INT_ICEBs1_C_like"/>
    <property type="match status" value="1"/>
</dbReference>
<feature type="domain" description="Tyr recombinase" evidence="4">
    <location>
        <begin position="95"/>
        <end position="283"/>
    </location>
</feature>
<sequence length="291" mass="33492">MEMYKKGAVRPVTYQKYELAYRTLKELVPKLRLGSLSRIRYQQLLNEYAQTHEKQTVMDFHHLLKGAVLDAVDEGVLKKDPTRKVVVKGTQTRKHKPKFLDQSELKTLIEHLDLGNDINWDWMILLIAKTGLRFAEALGLTPQDFDFSKQTLSVSKTWNYKAEESCFGPTKNESSVRKVRLDWQLAMQFNQLVQNIDPKQPIFVQGKKVYNATVNDRLERLCKENNIPAISVHGLRHTHASLLLYAGVSVASVAKRLGHSNMTTTQSTYLHIIRELENKDNDKVIQVMCEL</sequence>
<dbReference type="EMBL" id="AP026800">
    <property type="protein sequence ID" value="BDR55020.1"/>
    <property type="molecule type" value="Genomic_DNA"/>
</dbReference>
<evidence type="ECO:0000256" key="2">
    <source>
        <dbReference type="ARBA" id="ARBA00023125"/>
    </source>
</evidence>
<accession>A0ABN6SG75</accession>
<proteinExistence type="inferred from homology"/>
<comment type="similarity">
    <text evidence="1">Belongs to the 'phage' integrase family.</text>
</comment>
<dbReference type="InterPro" id="IPR013762">
    <property type="entry name" value="Integrase-like_cat_sf"/>
</dbReference>
<protein>
    <submittedName>
        <fullName evidence="5">Site-specific integrase</fullName>
    </submittedName>
</protein>
<dbReference type="SUPFAM" id="SSF56349">
    <property type="entry name" value="DNA breaking-rejoining enzymes"/>
    <property type="match status" value="1"/>
</dbReference>
<dbReference type="Proteomes" id="UP001321748">
    <property type="component" value="Chromosome"/>
</dbReference>
<evidence type="ECO:0000256" key="3">
    <source>
        <dbReference type="ARBA" id="ARBA00023172"/>
    </source>
</evidence>